<dbReference type="STRING" id="238.BBD35_07590"/>
<evidence type="ECO:0000313" key="3">
    <source>
        <dbReference type="Proteomes" id="UP000188947"/>
    </source>
</evidence>
<evidence type="ECO:0008006" key="4">
    <source>
        <dbReference type="Google" id="ProtNLM"/>
    </source>
</evidence>
<organism evidence="2 3">
    <name type="scientific">Elizabethkingia meningoseptica</name>
    <name type="common">Chryseobacterium meningosepticum</name>
    <dbReference type="NCBI Taxonomy" id="238"/>
    <lineage>
        <taxon>Bacteria</taxon>
        <taxon>Pseudomonadati</taxon>
        <taxon>Bacteroidota</taxon>
        <taxon>Flavobacteriia</taxon>
        <taxon>Flavobacteriales</taxon>
        <taxon>Weeksellaceae</taxon>
        <taxon>Elizabethkingia</taxon>
    </lineage>
</organism>
<dbReference type="RefSeq" id="WP_070905380.1">
    <property type="nucleotide sequence ID" value="NZ_CP016378.1"/>
</dbReference>
<keyword evidence="3" id="KW-1185">Reference proteome</keyword>
<feature type="chain" id="PRO_5011717344" description="TonB C-terminal domain-containing protein" evidence="1">
    <location>
        <begin position="29"/>
        <end position="158"/>
    </location>
</feature>
<evidence type="ECO:0000256" key="1">
    <source>
        <dbReference type="SAM" id="SignalP"/>
    </source>
</evidence>
<protein>
    <recommendedName>
        <fullName evidence="4">TonB C-terminal domain-containing protein</fullName>
    </recommendedName>
</protein>
<proteinExistence type="predicted"/>
<dbReference type="OrthoDB" id="1262786at2"/>
<gene>
    <name evidence="2" type="ORF">BMF97_04650</name>
</gene>
<evidence type="ECO:0000313" key="2">
    <source>
        <dbReference type="EMBL" id="OOH97158.1"/>
    </source>
</evidence>
<feature type="signal peptide" evidence="1">
    <location>
        <begin position="1"/>
        <end position="28"/>
    </location>
</feature>
<dbReference type="Proteomes" id="UP000188947">
    <property type="component" value="Unassembled WGS sequence"/>
</dbReference>
<accession>A0A1T3FAM6</accession>
<keyword evidence="1" id="KW-0732">Signal</keyword>
<sequence>MNFHSFSLIHGKKIFLLILFMGFSFCFAQNTKKQSDVSIKNKLESRQPQDMSVPPPPVNSFPAQYPKGNKAFLMLVEKNLNKEALKAQSKKLTTKIMIKVDDEGNVINISTYGANDLFNKEVETAAKKAVGTTKWTAGKNSQGEKVIDIVRLPFVISQ</sequence>
<dbReference type="AlphaFoldDB" id="A0A1T3FAM6"/>
<comment type="caution">
    <text evidence="2">The sequence shown here is derived from an EMBL/GenBank/DDBJ whole genome shotgun (WGS) entry which is preliminary data.</text>
</comment>
<dbReference type="EMBL" id="MPOG01000006">
    <property type="protein sequence ID" value="OOH97158.1"/>
    <property type="molecule type" value="Genomic_DNA"/>
</dbReference>
<reference evidence="2 3" key="1">
    <citation type="submission" date="2016-11" db="EMBL/GenBank/DDBJ databases">
        <title>Genome sequence and comparative genomic analysis of clinical strain Elizabethkingia meningoseptica 61421 PRCM.</title>
        <authorList>
            <person name="Wang M."/>
            <person name="Hu S."/>
            <person name="Cao L."/>
            <person name="Jiang T."/>
            <person name="Zhou Y."/>
            <person name="Ming D."/>
        </authorList>
    </citation>
    <scope>NUCLEOTIDE SEQUENCE [LARGE SCALE GENOMIC DNA]</scope>
    <source>
        <strain evidence="2 3">61421 PRCM</strain>
    </source>
</reference>
<name>A0A1T3FAM6_ELIME</name>
<dbReference type="eggNOG" id="ENOG5033YRC">
    <property type="taxonomic scope" value="Bacteria"/>
</dbReference>